<dbReference type="PANTHER" id="PTHR38765:SF1">
    <property type="entry name" value="DUF484 DOMAIN-CONTAINING PROTEIN"/>
    <property type="match status" value="1"/>
</dbReference>
<dbReference type="InterPro" id="IPR029016">
    <property type="entry name" value="GAF-like_dom_sf"/>
</dbReference>
<gene>
    <name evidence="1" type="ORF">HNR48_000246</name>
</gene>
<dbReference type="AlphaFoldDB" id="A0A7X0JQU8"/>
<evidence type="ECO:0008006" key="3">
    <source>
        <dbReference type="Google" id="ProtNLM"/>
    </source>
</evidence>
<dbReference type="Proteomes" id="UP000528457">
    <property type="component" value="Unassembled WGS sequence"/>
</dbReference>
<name>A0A7X0JQU8_9GAMM</name>
<dbReference type="FunCoup" id="A0A7X0JQU8">
    <property type="interactions" value="34"/>
</dbReference>
<keyword evidence="2" id="KW-1185">Reference proteome</keyword>
<sequence length="226" mass="25333">MSNIESAIDEQDIVEFLKNDPEFFLRHPNLITDIQLPHASGNAISLIERQVSVLRDRNMEMRHRLSSLLENARDNDKLFDKTKRLVLALMEAQDLGDIVDALFYSFNSEFKIHYTTLLLFSKDDNIDAGPARIVTLNEAREPLGAHIKSGKASCGHFDGNTIHYLFEDNAAKVGSAAIAPLIHGNCFGLLAIGNRDSDYYRSSMGTLFLSYIADMLNRIVPKHLPA</sequence>
<protein>
    <recommendedName>
        <fullName evidence="3">DUF484 family protein</fullName>
    </recommendedName>
</protein>
<dbReference type="Pfam" id="PF04340">
    <property type="entry name" value="DUF484"/>
    <property type="match status" value="1"/>
</dbReference>
<comment type="caution">
    <text evidence="1">The sequence shown here is derived from an EMBL/GenBank/DDBJ whole genome shotgun (WGS) entry which is preliminary data.</text>
</comment>
<organism evidence="1 2">
    <name type="scientific">Pseudoteredinibacter isoporae</name>
    <dbReference type="NCBI Taxonomy" id="570281"/>
    <lineage>
        <taxon>Bacteria</taxon>
        <taxon>Pseudomonadati</taxon>
        <taxon>Pseudomonadota</taxon>
        <taxon>Gammaproteobacteria</taxon>
        <taxon>Cellvibrionales</taxon>
        <taxon>Cellvibrionaceae</taxon>
        <taxon>Pseudoteredinibacter</taxon>
    </lineage>
</organism>
<evidence type="ECO:0000313" key="1">
    <source>
        <dbReference type="EMBL" id="MBB6519968.1"/>
    </source>
</evidence>
<evidence type="ECO:0000313" key="2">
    <source>
        <dbReference type="Proteomes" id="UP000528457"/>
    </source>
</evidence>
<dbReference type="RefSeq" id="WP_166852661.1">
    <property type="nucleotide sequence ID" value="NZ_JAAONY010000001.1"/>
</dbReference>
<proteinExistence type="predicted"/>
<dbReference type="InterPro" id="IPR007435">
    <property type="entry name" value="DUF484"/>
</dbReference>
<dbReference type="Gene3D" id="3.30.450.40">
    <property type="match status" value="1"/>
</dbReference>
<accession>A0A7X0JQU8</accession>
<reference evidence="1 2" key="1">
    <citation type="submission" date="2020-08" db="EMBL/GenBank/DDBJ databases">
        <title>Genomic Encyclopedia of Type Strains, Phase IV (KMG-IV): sequencing the most valuable type-strain genomes for metagenomic binning, comparative biology and taxonomic classification.</title>
        <authorList>
            <person name="Goeker M."/>
        </authorList>
    </citation>
    <scope>NUCLEOTIDE SEQUENCE [LARGE SCALE GENOMIC DNA]</scope>
    <source>
        <strain evidence="1 2">DSM 22368</strain>
    </source>
</reference>
<dbReference type="PANTHER" id="PTHR38765">
    <property type="entry name" value="DUF484 DOMAIN-CONTAINING PROTEIN"/>
    <property type="match status" value="1"/>
</dbReference>
<dbReference type="EMBL" id="JACHHT010000001">
    <property type="protein sequence ID" value="MBB6519968.1"/>
    <property type="molecule type" value="Genomic_DNA"/>
</dbReference>
<dbReference type="InParanoid" id="A0A7X0JQU8"/>